<accession>A0A9D5QC07</accession>
<keyword evidence="1" id="KW-0472">Membrane</keyword>
<dbReference type="EMBL" id="WJKJ01000069">
    <property type="protein sequence ID" value="MBD3364019.1"/>
    <property type="molecule type" value="Genomic_DNA"/>
</dbReference>
<keyword evidence="1" id="KW-1133">Transmembrane helix</keyword>
<dbReference type="AlphaFoldDB" id="A0A9D5QC07"/>
<keyword evidence="1" id="KW-0812">Transmembrane</keyword>
<proteinExistence type="predicted"/>
<organism evidence="2 3">
    <name type="scientific">candidate division WOR-3 bacterium</name>
    <dbReference type="NCBI Taxonomy" id="2052148"/>
    <lineage>
        <taxon>Bacteria</taxon>
        <taxon>Bacteria division WOR-3</taxon>
    </lineage>
</organism>
<evidence type="ECO:0000256" key="1">
    <source>
        <dbReference type="SAM" id="Phobius"/>
    </source>
</evidence>
<dbReference type="Proteomes" id="UP000630660">
    <property type="component" value="Unassembled WGS sequence"/>
</dbReference>
<name>A0A9D5QC07_UNCW3</name>
<sequence>MKCFNKKQWLKYLKGEADKEIRNHIEECEKCRETAQRLMETYKTLNCLEGLDADPQFAAIVTAEIRKKHKVRTWERVVLPAVAAAAAAVSICLGIFLGHNLYAVMQVDNSGQPGQTAVTHYYEGASVELYIQEGSL</sequence>
<gene>
    <name evidence="2" type="ORF">GF359_02270</name>
</gene>
<evidence type="ECO:0000313" key="2">
    <source>
        <dbReference type="EMBL" id="MBD3364019.1"/>
    </source>
</evidence>
<protein>
    <recommendedName>
        <fullName evidence="4">Zinc-finger domain-containing protein</fullName>
    </recommendedName>
</protein>
<reference evidence="2" key="1">
    <citation type="submission" date="2019-11" db="EMBL/GenBank/DDBJ databases">
        <title>Microbial mats filling the niche in hypersaline microbial mats.</title>
        <authorList>
            <person name="Wong H.L."/>
            <person name="Macleod F.I."/>
            <person name="White R.A. III"/>
            <person name="Burns B.P."/>
        </authorList>
    </citation>
    <scope>NUCLEOTIDE SEQUENCE</scope>
    <source>
        <strain evidence="2">Bin_327</strain>
    </source>
</reference>
<feature type="transmembrane region" description="Helical" evidence="1">
    <location>
        <begin position="77"/>
        <end position="97"/>
    </location>
</feature>
<evidence type="ECO:0008006" key="4">
    <source>
        <dbReference type="Google" id="ProtNLM"/>
    </source>
</evidence>
<evidence type="ECO:0000313" key="3">
    <source>
        <dbReference type="Proteomes" id="UP000630660"/>
    </source>
</evidence>
<comment type="caution">
    <text evidence="2">The sequence shown here is derived from an EMBL/GenBank/DDBJ whole genome shotgun (WGS) entry which is preliminary data.</text>
</comment>